<sequence length="54" mass="5940">MVRGGDFPLHPLNMISLLNAGRGFVYLHSNALDVSLPDNPKESQFYQGAYGDTD</sequence>
<gene>
    <name evidence="2" type="ORF">MAGR_29510</name>
</gene>
<evidence type="ECO:0000313" key="3">
    <source>
        <dbReference type="Proteomes" id="UP000465302"/>
    </source>
</evidence>
<comment type="caution">
    <text evidence="2">The sequence shown here is derived from an EMBL/GenBank/DDBJ whole genome shotgun (WGS) entry which is preliminary data.</text>
</comment>
<feature type="domain" description="PE-PPE" evidence="1">
    <location>
        <begin position="6"/>
        <end position="41"/>
    </location>
</feature>
<dbReference type="Proteomes" id="UP000465302">
    <property type="component" value="Unassembled WGS sequence"/>
</dbReference>
<proteinExistence type="predicted"/>
<protein>
    <recommendedName>
        <fullName evidence="1">PE-PPE domain-containing protein</fullName>
    </recommendedName>
</protein>
<reference evidence="2 3" key="1">
    <citation type="journal article" date="2019" name="Emerg. Microbes Infect.">
        <title>Comprehensive subspecies identification of 175 nontuberculous mycobacteria species based on 7547 genomic profiles.</title>
        <authorList>
            <person name="Matsumoto Y."/>
            <person name="Kinjo T."/>
            <person name="Motooka D."/>
            <person name="Nabeya D."/>
            <person name="Jung N."/>
            <person name="Uechi K."/>
            <person name="Horii T."/>
            <person name="Iida T."/>
            <person name="Fujita J."/>
            <person name="Nakamura S."/>
        </authorList>
    </citation>
    <scope>NUCLEOTIDE SEQUENCE [LARGE SCALE GENOMIC DNA]</scope>
    <source>
        <strain evidence="2 3">JCM 6377</strain>
    </source>
</reference>
<dbReference type="InterPro" id="IPR013228">
    <property type="entry name" value="PE-PPE_C"/>
</dbReference>
<name>A0A7I9W1P5_MYCAG</name>
<evidence type="ECO:0000259" key="1">
    <source>
        <dbReference type="Pfam" id="PF08237"/>
    </source>
</evidence>
<dbReference type="AlphaFoldDB" id="A0A7I9W1P5"/>
<accession>A0A7I9W1P5</accession>
<dbReference type="RefSeq" id="WP_163700735.1">
    <property type="nucleotide sequence ID" value="NZ_BLKS01000001.1"/>
</dbReference>
<organism evidence="2 3">
    <name type="scientific">Mycolicibacterium agri</name>
    <name type="common">Mycobacterium agri</name>
    <dbReference type="NCBI Taxonomy" id="36811"/>
    <lineage>
        <taxon>Bacteria</taxon>
        <taxon>Bacillati</taxon>
        <taxon>Actinomycetota</taxon>
        <taxon>Actinomycetes</taxon>
        <taxon>Mycobacteriales</taxon>
        <taxon>Mycobacteriaceae</taxon>
        <taxon>Mycolicibacterium</taxon>
    </lineage>
</organism>
<dbReference type="Pfam" id="PF08237">
    <property type="entry name" value="PE-PPE"/>
    <property type="match status" value="1"/>
</dbReference>
<dbReference type="EMBL" id="BLKS01000001">
    <property type="protein sequence ID" value="GFG51510.1"/>
    <property type="molecule type" value="Genomic_DNA"/>
</dbReference>
<evidence type="ECO:0000313" key="2">
    <source>
        <dbReference type="EMBL" id="GFG51510.1"/>
    </source>
</evidence>